<dbReference type="SUPFAM" id="SSF161084">
    <property type="entry name" value="MAPEG domain-like"/>
    <property type="match status" value="1"/>
</dbReference>
<dbReference type="OrthoDB" id="2122304at2759"/>
<dbReference type="Pfam" id="PF01124">
    <property type="entry name" value="MAPEG"/>
    <property type="match status" value="1"/>
</dbReference>
<dbReference type="PANTHER" id="PTHR35371:SF1">
    <property type="entry name" value="BLR7753 PROTEIN"/>
    <property type="match status" value="1"/>
</dbReference>
<dbReference type="Gene3D" id="1.20.120.550">
    <property type="entry name" value="Membrane associated eicosanoid/glutathione metabolism-like domain"/>
    <property type="match status" value="1"/>
</dbReference>
<evidence type="ECO:0000256" key="5">
    <source>
        <dbReference type="SAM" id="Phobius"/>
    </source>
</evidence>
<keyword evidence="7" id="KW-1185">Reference proteome</keyword>
<protein>
    <submittedName>
        <fullName evidence="6">Uncharacterized protein</fullName>
    </submittedName>
</protein>
<evidence type="ECO:0000313" key="6">
    <source>
        <dbReference type="EMBL" id="RXK39889.1"/>
    </source>
</evidence>
<organism evidence="6 7">
    <name type="scientific">Tremella mesenterica</name>
    <name type="common">Jelly fungus</name>
    <dbReference type="NCBI Taxonomy" id="5217"/>
    <lineage>
        <taxon>Eukaryota</taxon>
        <taxon>Fungi</taxon>
        <taxon>Dikarya</taxon>
        <taxon>Basidiomycota</taxon>
        <taxon>Agaricomycotina</taxon>
        <taxon>Tremellomycetes</taxon>
        <taxon>Tremellales</taxon>
        <taxon>Tremellaceae</taxon>
        <taxon>Tremella</taxon>
    </lineage>
</organism>
<evidence type="ECO:0000256" key="1">
    <source>
        <dbReference type="ARBA" id="ARBA00004370"/>
    </source>
</evidence>
<keyword evidence="4 5" id="KW-0472">Membrane</keyword>
<evidence type="ECO:0000256" key="2">
    <source>
        <dbReference type="ARBA" id="ARBA00022692"/>
    </source>
</evidence>
<name>A0A4Q1BPQ0_TREME</name>
<dbReference type="InterPro" id="IPR001129">
    <property type="entry name" value="Membr-assoc_MAPEG"/>
</dbReference>
<comment type="caution">
    <text evidence="6">The sequence shown here is derived from an EMBL/GenBank/DDBJ whole genome shotgun (WGS) entry which is preliminary data.</text>
</comment>
<dbReference type="PANTHER" id="PTHR35371">
    <property type="entry name" value="INNER MEMBRANE PROTEIN"/>
    <property type="match status" value="1"/>
</dbReference>
<dbReference type="InParanoid" id="A0A4Q1BPQ0"/>
<reference evidence="6 7" key="1">
    <citation type="submission" date="2016-06" db="EMBL/GenBank/DDBJ databases">
        <title>Evolution of pathogenesis and genome organization in the Tremellales.</title>
        <authorList>
            <person name="Cuomo C."/>
            <person name="Litvintseva A."/>
            <person name="Heitman J."/>
            <person name="Chen Y."/>
            <person name="Sun S."/>
            <person name="Springer D."/>
            <person name="Dromer F."/>
            <person name="Young S."/>
            <person name="Zeng Q."/>
            <person name="Chapman S."/>
            <person name="Gujja S."/>
            <person name="Saif S."/>
            <person name="Birren B."/>
        </authorList>
    </citation>
    <scope>NUCLEOTIDE SEQUENCE [LARGE SCALE GENOMIC DNA]</scope>
    <source>
        <strain evidence="6 7">ATCC 28783</strain>
    </source>
</reference>
<dbReference type="GO" id="GO:0016020">
    <property type="term" value="C:membrane"/>
    <property type="evidence" value="ECO:0007669"/>
    <property type="project" value="UniProtKB-SubCell"/>
</dbReference>
<dbReference type="VEuPathDB" id="FungiDB:TREMEDRAFT_74881"/>
<proteinExistence type="predicted"/>
<evidence type="ECO:0000256" key="3">
    <source>
        <dbReference type="ARBA" id="ARBA00022989"/>
    </source>
</evidence>
<dbReference type="InterPro" id="IPR023352">
    <property type="entry name" value="MAPEG-like_dom_sf"/>
</dbReference>
<sequence length="160" mass="17016">MSFLGLSTTNNLSFYAIPAAWVLAIAPHFYAMALYNKERAPGTPAWSFASPKSNIVNIKSAKLSPSVEDAFLRAEAANDNSFVGLPLFAAAIVAGNVARLPVDTLNAAAALYLVSRIAYSVLYVKGTNLLGGLSRTTAWLTASFTCLTLFVKAGNKLYGF</sequence>
<gene>
    <name evidence="6" type="ORF">M231_02823</name>
</gene>
<dbReference type="Proteomes" id="UP000289152">
    <property type="component" value="Unassembled WGS sequence"/>
</dbReference>
<evidence type="ECO:0000256" key="4">
    <source>
        <dbReference type="ARBA" id="ARBA00023136"/>
    </source>
</evidence>
<dbReference type="EMBL" id="SDIL01000025">
    <property type="protein sequence ID" value="RXK39889.1"/>
    <property type="molecule type" value="Genomic_DNA"/>
</dbReference>
<feature type="transmembrane region" description="Helical" evidence="5">
    <location>
        <begin position="12"/>
        <end position="31"/>
    </location>
</feature>
<accession>A0A4Q1BPQ0</accession>
<keyword evidence="3 5" id="KW-1133">Transmembrane helix</keyword>
<comment type="subcellular location">
    <subcellularLocation>
        <location evidence="1">Membrane</location>
    </subcellularLocation>
</comment>
<dbReference type="AlphaFoldDB" id="A0A4Q1BPQ0"/>
<evidence type="ECO:0000313" key="7">
    <source>
        <dbReference type="Proteomes" id="UP000289152"/>
    </source>
</evidence>
<keyword evidence="2 5" id="KW-0812">Transmembrane</keyword>